<feature type="domain" description="GWxTD" evidence="1">
    <location>
        <begin position="312"/>
        <end position="440"/>
    </location>
</feature>
<dbReference type="AlphaFoldDB" id="A0A656D2P3"/>
<dbReference type="Proteomes" id="UP000243065">
    <property type="component" value="Unassembled WGS sequence"/>
</dbReference>
<evidence type="ECO:0000313" key="2">
    <source>
        <dbReference type="EMBL" id="CUS97685.1"/>
    </source>
</evidence>
<dbReference type="OrthoDB" id="1522692at2"/>
<name>A0A656D2P3_KRYT1</name>
<keyword evidence="3" id="KW-1185">Reference proteome</keyword>
<reference evidence="2 3" key="1">
    <citation type="submission" date="2015-11" db="EMBL/GenBank/DDBJ databases">
        <authorList>
            <person name="Varghese N."/>
        </authorList>
    </citation>
    <scope>NUCLEOTIDE SEQUENCE [LARGE SCALE GENOMIC DNA]</scope>
    <source>
        <strain evidence="2 3">JGI-24</strain>
    </source>
</reference>
<evidence type="ECO:0000259" key="1">
    <source>
        <dbReference type="Pfam" id="PF20094"/>
    </source>
</evidence>
<dbReference type="RefSeq" id="WP_072149798.1">
    <property type="nucleotide sequence ID" value="NZ_CZVU01000008.1"/>
</dbReference>
<accession>A0A656D2P3</accession>
<dbReference type="Pfam" id="PF20094">
    <property type="entry name" value="GWxTD_dom"/>
    <property type="match status" value="1"/>
</dbReference>
<dbReference type="EMBL" id="CZVU01000008">
    <property type="protein sequence ID" value="CUS97685.1"/>
    <property type="molecule type" value="Genomic_DNA"/>
</dbReference>
<protein>
    <submittedName>
        <fullName evidence="2">GWxTD domain-containing protein</fullName>
    </submittedName>
</protein>
<proteinExistence type="predicted"/>
<sequence length="455" mass="52641">MYRVLLSFLIGIQLIMGQDQLRINADYASFKYDASRSYVEVYYSFHHNQLKLVKDESTFKGWLVVQVLVKDIQKDSIIQGKAWKIPIEIKDTSEINPNKNLIGATAFLVEPGKYQFIIIARDLNDLSRFDSVTIPVAINQVPENKLWLSDVQLCSNIYQSTNKESIFYKNTFEVIPNPSLLYGLGLPVLYYYAEIYNINTVTADKYVVEWRIYDSFGNIVKSGRKLRLKTSANAVVEAGTVNLSNLPSGTYRFILIALDTAENKGVSSVKRFYVFNPNIIPPDSLQTTGGYELASEYAGMSEAELDKEFAIARYIATPEEINRYKQLKGEEAKRKFLTEFWKKRDPDKSTAVNEMKIEYFKRVEYANQHFTVGNKEGWKTDRGRVYIMYGPPDEYERHPNEVDSKPYEIWYYHNIEGGVEFVFVDKSGFSDYILVHSTKRNEIRDDNWRIHIAPN</sequence>
<organism evidence="2 3">
    <name type="scientific">Kryptobacter tengchongensis</name>
    <dbReference type="NCBI Taxonomy" id="1643429"/>
    <lineage>
        <taxon>Bacteria</taxon>
        <taxon>Pseudomonadati</taxon>
        <taxon>Candidatus Kryptoniota</taxon>
        <taxon>Candidatus Kryptobacter</taxon>
    </lineage>
</organism>
<gene>
    <name evidence="2" type="ORF">JGI24_00315</name>
</gene>
<dbReference type="InterPro" id="IPR030959">
    <property type="entry name" value="GWxTD_dom"/>
</dbReference>
<evidence type="ECO:0000313" key="3">
    <source>
        <dbReference type="Proteomes" id="UP000243065"/>
    </source>
</evidence>
<dbReference type="NCBIfam" id="TIGR04514">
    <property type="entry name" value="GWxTD_dom"/>
    <property type="match status" value="1"/>
</dbReference>